<accession>A0ABZ3F9A2</accession>
<name>A0ABZ3F9A2_9HELI</name>
<feature type="transmembrane region" description="Helical" evidence="8">
    <location>
        <begin position="89"/>
        <end position="109"/>
    </location>
</feature>
<keyword evidence="6 8" id="KW-1133">Transmembrane helix</keyword>
<evidence type="ECO:0000256" key="1">
    <source>
        <dbReference type="ARBA" id="ARBA00004651"/>
    </source>
</evidence>
<feature type="transmembrane region" description="Helical" evidence="8">
    <location>
        <begin position="61"/>
        <end position="83"/>
    </location>
</feature>
<evidence type="ECO:0000256" key="3">
    <source>
        <dbReference type="ARBA" id="ARBA00022448"/>
    </source>
</evidence>
<comment type="subcellular location">
    <subcellularLocation>
        <location evidence="1">Cell membrane</location>
        <topology evidence="1">Multi-pass membrane protein</topology>
    </subcellularLocation>
</comment>
<evidence type="ECO:0000256" key="4">
    <source>
        <dbReference type="ARBA" id="ARBA00022475"/>
    </source>
</evidence>
<dbReference type="RefSeq" id="WP_295698091.1">
    <property type="nucleotide sequence ID" value="NZ_CP145316.1"/>
</dbReference>
<gene>
    <name evidence="9" type="ORF">V3I05_04720</name>
</gene>
<dbReference type="Gene3D" id="1.25.40.600">
    <property type="match status" value="1"/>
</dbReference>
<protein>
    <submittedName>
        <fullName evidence="9">AmiS/UreI family transporter</fullName>
    </submittedName>
</protein>
<evidence type="ECO:0000256" key="8">
    <source>
        <dbReference type="SAM" id="Phobius"/>
    </source>
</evidence>
<keyword evidence="7 8" id="KW-0472">Membrane</keyword>
<dbReference type="Proteomes" id="UP001434737">
    <property type="component" value="Chromosome"/>
</dbReference>
<evidence type="ECO:0000256" key="6">
    <source>
        <dbReference type="ARBA" id="ARBA00022989"/>
    </source>
</evidence>
<keyword evidence="3" id="KW-0813">Transport</keyword>
<organism evidence="9 10">
    <name type="scientific">Helicobacter mastomyrinus</name>
    <dbReference type="NCBI Taxonomy" id="287948"/>
    <lineage>
        <taxon>Bacteria</taxon>
        <taxon>Pseudomonadati</taxon>
        <taxon>Campylobacterota</taxon>
        <taxon>Epsilonproteobacteria</taxon>
        <taxon>Campylobacterales</taxon>
        <taxon>Helicobacteraceae</taxon>
        <taxon>Helicobacter</taxon>
    </lineage>
</organism>
<sequence length="170" mass="19045">MLALVLLYVGAVLINNGICRLSNIDAKTTAIMNLFVAFLSITTSIILVICASATSAEIQSFYAAAMSLLFGFTYLFIACNLLFNLDLRAYGWYSLFVALNTIPAALLSYGESFQEKAFMCIWLAWGVLWFIGFVECVLKITLKWTPYLAILEGIFTALIPAWLFFLGYWH</sequence>
<keyword evidence="10" id="KW-1185">Reference proteome</keyword>
<dbReference type="Pfam" id="PF02293">
    <property type="entry name" value="AmiS_UreI"/>
    <property type="match status" value="1"/>
</dbReference>
<dbReference type="EMBL" id="CP145316">
    <property type="protein sequence ID" value="XAM18984.1"/>
    <property type="molecule type" value="Genomic_DNA"/>
</dbReference>
<feature type="transmembrane region" description="Helical" evidence="8">
    <location>
        <begin position="31"/>
        <end position="54"/>
    </location>
</feature>
<dbReference type="InterPro" id="IPR038523">
    <property type="entry name" value="AmiSUreI_transpt_sf"/>
</dbReference>
<feature type="transmembrane region" description="Helical" evidence="8">
    <location>
        <begin position="147"/>
        <end position="169"/>
    </location>
</feature>
<evidence type="ECO:0000313" key="9">
    <source>
        <dbReference type="EMBL" id="XAM18984.1"/>
    </source>
</evidence>
<evidence type="ECO:0000256" key="5">
    <source>
        <dbReference type="ARBA" id="ARBA00022692"/>
    </source>
</evidence>
<keyword evidence="4" id="KW-1003">Cell membrane</keyword>
<proteinExistence type="inferred from homology"/>
<keyword evidence="5 8" id="KW-0812">Transmembrane</keyword>
<reference evidence="9 10" key="1">
    <citation type="submission" date="2024-02" db="EMBL/GenBank/DDBJ databases">
        <title>Genome and pathogenicity analysis of Helicobacter mastomyrinus isolated from mice.</title>
        <authorList>
            <person name="Zhu L."/>
        </authorList>
    </citation>
    <scope>NUCLEOTIDE SEQUENCE [LARGE SCALE GENOMIC DNA]</scope>
    <source>
        <strain evidence="9 10">Hm-17</strain>
    </source>
</reference>
<evidence type="ECO:0000256" key="2">
    <source>
        <dbReference type="ARBA" id="ARBA00010068"/>
    </source>
</evidence>
<evidence type="ECO:0000256" key="7">
    <source>
        <dbReference type="ARBA" id="ARBA00023136"/>
    </source>
</evidence>
<dbReference type="InterPro" id="IPR003211">
    <property type="entry name" value="AmiSUreI_transpt"/>
</dbReference>
<evidence type="ECO:0000313" key="10">
    <source>
        <dbReference type="Proteomes" id="UP001434737"/>
    </source>
</evidence>
<feature type="transmembrane region" description="Helical" evidence="8">
    <location>
        <begin position="121"/>
        <end position="141"/>
    </location>
</feature>
<comment type="similarity">
    <text evidence="2">Belongs to the AmiS/UreI family.</text>
</comment>